<accession>A0A0K0H7M7</accession>
<dbReference type="Gene3D" id="1.10.150.130">
    <property type="match status" value="1"/>
</dbReference>
<evidence type="ECO:0000256" key="1">
    <source>
        <dbReference type="ARBA" id="ARBA00008857"/>
    </source>
</evidence>
<dbReference type="CDD" id="cd00801">
    <property type="entry name" value="INT_P4_C"/>
    <property type="match status" value="1"/>
</dbReference>
<dbReference type="Gene3D" id="1.10.443.10">
    <property type="entry name" value="Intergrase catalytic core"/>
    <property type="match status" value="1"/>
</dbReference>
<dbReference type="GO" id="GO:0015074">
    <property type="term" value="P:DNA integration"/>
    <property type="evidence" value="ECO:0007669"/>
    <property type="project" value="UniProtKB-KW"/>
</dbReference>
<keyword evidence="4" id="KW-0233">DNA recombination</keyword>
<gene>
    <name evidence="6" type="ordered locus">SBG_0284</name>
</gene>
<dbReference type="GO" id="GO:0006310">
    <property type="term" value="P:DNA recombination"/>
    <property type="evidence" value="ECO:0007669"/>
    <property type="project" value="UniProtKB-KW"/>
</dbReference>
<dbReference type="InterPro" id="IPR038488">
    <property type="entry name" value="Integrase_DNA-bd_sf"/>
</dbReference>
<dbReference type="KEGG" id="sbg:SBG_0284"/>
<dbReference type="Gene3D" id="3.30.160.390">
    <property type="entry name" value="Integrase, DNA-binding domain"/>
    <property type="match status" value="1"/>
</dbReference>
<dbReference type="eggNOG" id="COG0582">
    <property type="taxonomic scope" value="Bacteria"/>
</dbReference>
<keyword evidence="2" id="KW-0229">DNA integration</keyword>
<dbReference type="PROSITE" id="PS51898">
    <property type="entry name" value="TYR_RECOMBINASE"/>
    <property type="match status" value="1"/>
</dbReference>
<dbReference type="Pfam" id="PF00589">
    <property type="entry name" value="Phage_integrase"/>
    <property type="match status" value="1"/>
</dbReference>
<comment type="similarity">
    <text evidence="1">Belongs to the 'phage' integrase family.</text>
</comment>
<feature type="domain" description="Tyr recombinase" evidence="5">
    <location>
        <begin position="225"/>
        <end position="422"/>
    </location>
</feature>
<sequence>MYPRVYPKKDLNMALSITQDRQLASLSATEEEKEIVVSVKSKAGGGLYVRVRHGSESKSWIYRYRIAQKQIKLTLGSYPAMGLAQARQAHAEAADFVKKGIDPRYAKKIEKQQNEKMPIFADLWKNWLAFRKESKPISARTLADYEGAYRRHLEKALGNRRVDDLSRAVLFEHLSNVRKSSAEAVRKGLIILNMTLDHASLQGLIEHNPARLLKPAMFGASMSKPRERWLPQEELQMLWKVLDEATIGGGSVVSGGRGLASSVVLSRSVANALRLIIFTGVRRSEAAEMRWDQINGDRWTIPATKNGKNHVVTLHPSALSLLKEQRLITEGAYVFGSTSKPGFPITGDALTRALERVRVKYMGEIDPFSPHDLRRSVATGCAEYLDAPERLIELLLNHVPKDRLIRTYQVGQQAEKLRKLFLNWGDFIQQEVINTPTAMPDNVVQVLFGSR</sequence>
<dbReference type="InterPro" id="IPR050808">
    <property type="entry name" value="Phage_Integrase"/>
</dbReference>
<keyword evidence="3" id="KW-0238">DNA-binding</keyword>
<evidence type="ECO:0000256" key="4">
    <source>
        <dbReference type="ARBA" id="ARBA00023172"/>
    </source>
</evidence>
<dbReference type="InterPro" id="IPR011010">
    <property type="entry name" value="DNA_brk_join_enz"/>
</dbReference>
<dbReference type="EMBL" id="FR877557">
    <property type="protein sequence ID" value="CCC29380.1"/>
    <property type="molecule type" value="Genomic_DNA"/>
</dbReference>
<organism evidence="6 7">
    <name type="scientific">Salmonella bongori (strain ATCC 43975 / DSM 13772 / NCTC 12419)</name>
    <dbReference type="NCBI Taxonomy" id="218493"/>
    <lineage>
        <taxon>Bacteria</taxon>
        <taxon>Pseudomonadati</taxon>
        <taxon>Pseudomonadota</taxon>
        <taxon>Gammaproteobacteria</taxon>
        <taxon>Enterobacterales</taxon>
        <taxon>Enterobacteriaceae</taxon>
        <taxon>Salmonella</taxon>
    </lineage>
</organism>
<evidence type="ECO:0000313" key="7">
    <source>
        <dbReference type="Proteomes" id="UP000000289"/>
    </source>
</evidence>
<reference evidence="6 7" key="1">
    <citation type="journal article" date="2011" name="PLoS Pathog.">
        <title>Salmonella bongori provides insights into the evolution of the Salmonellae.</title>
        <authorList>
            <person name="Fookes M."/>
            <person name="Schroeder G.N."/>
            <person name="Langridge G.C."/>
            <person name="Blondel C.J."/>
            <person name="Mammina C."/>
            <person name="Connor T.R."/>
            <person name="Seth-Smith H."/>
            <person name="Vernikos G.S."/>
            <person name="Robinson K.S."/>
            <person name="Sanders M."/>
            <person name="Petty N.K."/>
            <person name="Kingsley R.A."/>
            <person name="Baumler A.J."/>
            <person name="Nuccio S.P."/>
            <person name="Contreras I."/>
            <person name="Santiviago C.A."/>
            <person name="Maskell D."/>
            <person name="Barrow P."/>
            <person name="Humphrey T."/>
            <person name="Nastasi A."/>
            <person name="Roberts M."/>
            <person name="Frankel G."/>
            <person name="Parkhill J."/>
            <person name="Dougan G."/>
            <person name="Thomson N.R."/>
        </authorList>
    </citation>
    <scope>NUCLEOTIDE SEQUENCE [LARGE SCALE GENOMIC DNA]</scope>
    <source>
        <strain evidence="7">ATCC 43975 / DSM 13772 / NCTC 12419</strain>
    </source>
</reference>
<evidence type="ECO:0000256" key="2">
    <source>
        <dbReference type="ARBA" id="ARBA00022908"/>
    </source>
</evidence>
<dbReference type="InterPro" id="IPR025166">
    <property type="entry name" value="Integrase_DNA_bind_dom"/>
</dbReference>
<dbReference type="PANTHER" id="PTHR30629:SF2">
    <property type="entry name" value="PROPHAGE INTEGRASE INTS-RELATED"/>
    <property type="match status" value="1"/>
</dbReference>
<evidence type="ECO:0000313" key="6">
    <source>
        <dbReference type="EMBL" id="CCC29380.1"/>
    </source>
</evidence>
<evidence type="ECO:0000256" key="3">
    <source>
        <dbReference type="ARBA" id="ARBA00023125"/>
    </source>
</evidence>
<protein>
    <submittedName>
        <fullName evidence="6">Putative prophage integrase</fullName>
    </submittedName>
</protein>
<dbReference type="Pfam" id="PF13356">
    <property type="entry name" value="Arm-DNA-bind_3"/>
    <property type="match status" value="1"/>
</dbReference>
<dbReference type="PANTHER" id="PTHR30629">
    <property type="entry name" value="PROPHAGE INTEGRASE"/>
    <property type="match status" value="1"/>
</dbReference>
<dbReference type="Proteomes" id="UP000000289">
    <property type="component" value="Chromosome"/>
</dbReference>
<evidence type="ECO:0000259" key="5">
    <source>
        <dbReference type="PROSITE" id="PS51898"/>
    </source>
</evidence>
<proteinExistence type="inferred from homology"/>
<dbReference type="InterPro" id="IPR002104">
    <property type="entry name" value="Integrase_catalytic"/>
</dbReference>
<name>A0A0K0H7M7_SALBC</name>
<dbReference type="AlphaFoldDB" id="A0A0K0H7M7"/>
<dbReference type="InterPro" id="IPR013762">
    <property type="entry name" value="Integrase-like_cat_sf"/>
</dbReference>
<dbReference type="SUPFAM" id="SSF56349">
    <property type="entry name" value="DNA breaking-rejoining enzymes"/>
    <property type="match status" value="1"/>
</dbReference>
<dbReference type="InterPro" id="IPR010998">
    <property type="entry name" value="Integrase_recombinase_N"/>
</dbReference>
<dbReference type="GO" id="GO:0003677">
    <property type="term" value="F:DNA binding"/>
    <property type="evidence" value="ECO:0007669"/>
    <property type="project" value="UniProtKB-KW"/>
</dbReference>